<evidence type="ECO:0000313" key="2">
    <source>
        <dbReference type="EMBL" id="KAF5891845.1"/>
    </source>
</evidence>
<feature type="domain" description="Band 3 cytoplasmic" evidence="1">
    <location>
        <begin position="1"/>
        <end position="110"/>
    </location>
</feature>
<sequence length="138" mass="15567">VYVELSELMKNESEQSSLQETGRWQSRDPEVGRRESSHISYLTFKSLIQLRQMMDAGVVMLDIEGSSLPSIMEKTVNEMIERKEIRPDDREGVFKALTQNCSQSVETQALTLSLDIQNFSGAESRDAAESVEASMVFV</sequence>
<dbReference type="Proteomes" id="UP000727407">
    <property type="component" value="Unassembled WGS sequence"/>
</dbReference>
<dbReference type="GO" id="GO:0016323">
    <property type="term" value="C:basolateral plasma membrane"/>
    <property type="evidence" value="ECO:0007669"/>
    <property type="project" value="TreeGrafter"/>
</dbReference>
<dbReference type="InterPro" id="IPR016152">
    <property type="entry name" value="PTrfase/Anion_transptr"/>
</dbReference>
<protein>
    <submittedName>
        <fullName evidence="2">Band 3 anion exchange protein-like</fullName>
    </submittedName>
</protein>
<dbReference type="PANTHER" id="PTHR11453:SF12">
    <property type="entry name" value="BAND 3 ANION TRANSPORT PROTEIN"/>
    <property type="match status" value="1"/>
</dbReference>
<organism evidence="2 3">
    <name type="scientific">Clarias magur</name>
    <name type="common">Asian catfish</name>
    <name type="synonym">Macropteronotus magur</name>
    <dbReference type="NCBI Taxonomy" id="1594786"/>
    <lineage>
        <taxon>Eukaryota</taxon>
        <taxon>Metazoa</taxon>
        <taxon>Chordata</taxon>
        <taxon>Craniata</taxon>
        <taxon>Vertebrata</taxon>
        <taxon>Euteleostomi</taxon>
        <taxon>Actinopterygii</taxon>
        <taxon>Neopterygii</taxon>
        <taxon>Teleostei</taxon>
        <taxon>Ostariophysi</taxon>
        <taxon>Siluriformes</taxon>
        <taxon>Clariidae</taxon>
        <taxon>Clarias</taxon>
    </lineage>
</organism>
<name>A0A8J4U6Q9_CLAMG</name>
<dbReference type="GO" id="GO:0008509">
    <property type="term" value="F:monoatomic anion transmembrane transporter activity"/>
    <property type="evidence" value="ECO:0007669"/>
    <property type="project" value="InterPro"/>
</dbReference>
<accession>A0A8J4U6Q9</accession>
<dbReference type="OrthoDB" id="1735926at2759"/>
<dbReference type="Pfam" id="PF07565">
    <property type="entry name" value="Band_3_cyto"/>
    <property type="match status" value="1"/>
</dbReference>
<gene>
    <name evidence="2" type="ORF">DAT39_018447</name>
</gene>
<evidence type="ECO:0000313" key="3">
    <source>
        <dbReference type="Proteomes" id="UP000727407"/>
    </source>
</evidence>
<dbReference type="GO" id="GO:0015106">
    <property type="term" value="F:bicarbonate transmembrane transporter activity"/>
    <property type="evidence" value="ECO:0007669"/>
    <property type="project" value="TreeGrafter"/>
</dbReference>
<feature type="non-terminal residue" evidence="2">
    <location>
        <position position="1"/>
    </location>
</feature>
<evidence type="ECO:0000259" key="1">
    <source>
        <dbReference type="Pfam" id="PF07565"/>
    </source>
</evidence>
<dbReference type="InterPro" id="IPR003020">
    <property type="entry name" value="HCO3_transpt_euk"/>
</dbReference>
<feature type="non-terminal residue" evidence="2">
    <location>
        <position position="138"/>
    </location>
</feature>
<dbReference type="GO" id="GO:0051453">
    <property type="term" value="P:regulation of intracellular pH"/>
    <property type="evidence" value="ECO:0007669"/>
    <property type="project" value="TreeGrafter"/>
</dbReference>
<dbReference type="EMBL" id="QNUK01000547">
    <property type="protein sequence ID" value="KAF5891845.1"/>
    <property type="molecule type" value="Genomic_DNA"/>
</dbReference>
<reference evidence="2" key="1">
    <citation type="submission" date="2020-07" db="EMBL/GenBank/DDBJ databases">
        <title>Clarias magur genome sequencing, assembly and annotation.</title>
        <authorList>
            <person name="Kushwaha B."/>
            <person name="Kumar R."/>
            <person name="Das P."/>
            <person name="Joshi C.G."/>
            <person name="Kumar D."/>
            <person name="Nagpure N.S."/>
            <person name="Pandey M."/>
            <person name="Agarwal S."/>
            <person name="Srivastava S."/>
            <person name="Singh M."/>
            <person name="Sahoo L."/>
            <person name="Jayasankar P."/>
            <person name="Meher P.K."/>
            <person name="Koringa P.G."/>
            <person name="Iquebal M.A."/>
            <person name="Das S.P."/>
            <person name="Bit A."/>
            <person name="Patnaik S."/>
            <person name="Patel N."/>
            <person name="Shah T.M."/>
            <person name="Hinsu A."/>
            <person name="Jena J.K."/>
        </authorList>
    </citation>
    <scope>NUCLEOTIDE SEQUENCE</scope>
    <source>
        <strain evidence="2">CIFAMagur01</strain>
        <tissue evidence="2">Testis</tissue>
    </source>
</reference>
<dbReference type="SUPFAM" id="SSF55804">
    <property type="entry name" value="Phoshotransferase/anion transport protein"/>
    <property type="match status" value="1"/>
</dbReference>
<keyword evidence="3" id="KW-1185">Reference proteome</keyword>
<dbReference type="GO" id="GO:0005452">
    <property type="term" value="F:solute:inorganic anion antiporter activity"/>
    <property type="evidence" value="ECO:0007669"/>
    <property type="project" value="InterPro"/>
</dbReference>
<dbReference type="Gene3D" id="3.40.930.10">
    <property type="entry name" value="Mannitol-specific EII, Chain A"/>
    <property type="match status" value="1"/>
</dbReference>
<comment type="caution">
    <text evidence="2">The sequence shown here is derived from an EMBL/GenBank/DDBJ whole genome shotgun (WGS) entry which is preliminary data.</text>
</comment>
<dbReference type="InterPro" id="IPR013769">
    <property type="entry name" value="Band3_cytoplasmic_dom"/>
</dbReference>
<proteinExistence type="predicted"/>
<dbReference type="PANTHER" id="PTHR11453">
    <property type="entry name" value="ANION EXCHANGE PROTEIN"/>
    <property type="match status" value="1"/>
</dbReference>
<dbReference type="AlphaFoldDB" id="A0A8J4U6Q9"/>